<protein>
    <recommendedName>
        <fullName evidence="2">DUF6538 domain-containing protein</fullName>
    </recommendedName>
</protein>
<dbReference type="Pfam" id="PF20172">
    <property type="entry name" value="DUF6538"/>
    <property type="match status" value="1"/>
</dbReference>
<keyword evidence="4" id="KW-1185">Reference proteome</keyword>
<evidence type="ECO:0000313" key="4">
    <source>
        <dbReference type="Proteomes" id="UP000186221"/>
    </source>
</evidence>
<feature type="domain" description="DUF6538" evidence="2">
    <location>
        <begin position="11"/>
        <end position="43"/>
    </location>
</feature>
<dbReference type="OrthoDB" id="7222937at2"/>
<name>A0A1N7PI15_9RHOB</name>
<evidence type="ECO:0000256" key="1">
    <source>
        <dbReference type="ARBA" id="ARBA00023125"/>
    </source>
</evidence>
<dbReference type="InterPro" id="IPR010998">
    <property type="entry name" value="Integrase_recombinase_N"/>
</dbReference>
<dbReference type="GO" id="GO:0003677">
    <property type="term" value="F:DNA binding"/>
    <property type="evidence" value="ECO:0007669"/>
    <property type="project" value="UniProtKB-KW"/>
</dbReference>
<evidence type="ECO:0000259" key="2">
    <source>
        <dbReference type="Pfam" id="PF20172"/>
    </source>
</evidence>
<dbReference type="SUPFAM" id="SSF56349">
    <property type="entry name" value="DNA breaking-rejoining enzymes"/>
    <property type="match status" value="1"/>
</dbReference>
<proteinExistence type="predicted"/>
<dbReference type="Proteomes" id="UP000186221">
    <property type="component" value="Unassembled WGS sequence"/>
</dbReference>
<dbReference type="RefSeq" id="WP_076485769.1">
    <property type="nucleotide sequence ID" value="NZ_FTOG01000010.1"/>
</dbReference>
<dbReference type="AlphaFoldDB" id="A0A1N7PI15"/>
<dbReference type="STRING" id="453582.SAMN05421580_11029"/>
<organism evidence="3 4">
    <name type="scientific">Rhodobacter aestuarii</name>
    <dbReference type="NCBI Taxonomy" id="453582"/>
    <lineage>
        <taxon>Bacteria</taxon>
        <taxon>Pseudomonadati</taxon>
        <taxon>Pseudomonadota</taxon>
        <taxon>Alphaproteobacteria</taxon>
        <taxon>Rhodobacterales</taxon>
        <taxon>Rhodobacter group</taxon>
        <taxon>Rhodobacter</taxon>
    </lineage>
</organism>
<sequence length="245" mass="27235">MPTWPGYETCKIAYSLRTRSAKIAAARARRAADQLDEYWYHLRSQDAALPGMHRLRLGNVGASTQPSAAPEPVSGTAKLSEAVGIYLRLKGKDRPVTFHRGAERSCGYVIDVCGDKDLMAYTKADANRFRDSLMERGLTGSSISRIFGTVRSIINFVASELGVIMTNPFGKVYFDRSAGVKDRNPLPDDALRKVQSECQHLDDDLRWLVKTDASKREPPSAPFLCAPMPWRLRRKRSCALAGCIL</sequence>
<evidence type="ECO:0000313" key="3">
    <source>
        <dbReference type="EMBL" id="SIT10264.1"/>
    </source>
</evidence>
<gene>
    <name evidence="3" type="ORF">SAMN05421580_11029</name>
</gene>
<keyword evidence="1" id="KW-0238">DNA-binding</keyword>
<dbReference type="InterPro" id="IPR046668">
    <property type="entry name" value="DUF6538"/>
</dbReference>
<dbReference type="EMBL" id="FTOG01000010">
    <property type="protein sequence ID" value="SIT10264.1"/>
    <property type="molecule type" value="Genomic_DNA"/>
</dbReference>
<dbReference type="Gene3D" id="1.10.150.130">
    <property type="match status" value="1"/>
</dbReference>
<accession>A0A1N7PI15</accession>
<reference evidence="4" key="1">
    <citation type="submission" date="2017-01" db="EMBL/GenBank/DDBJ databases">
        <authorList>
            <person name="Varghese N."/>
            <person name="Submissions S."/>
        </authorList>
    </citation>
    <scope>NUCLEOTIDE SEQUENCE [LARGE SCALE GENOMIC DNA]</scope>
    <source>
        <strain evidence="4">DSM 19945</strain>
    </source>
</reference>
<dbReference type="InterPro" id="IPR011010">
    <property type="entry name" value="DNA_brk_join_enz"/>
</dbReference>